<sequence>MKATPFIGTIIPLAITVAASPLHKRSIFGSGDNLVSNIFDSASCIVSNVIGGGNPKCHGSGEAHARPSAGGDEEPIQYTYTYDTNDDGTLKVVINLERGGSCKYNLRADGYQIKKVIDGAAKRCHDEHK</sequence>
<comment type="caution">
    <text evidence="1">The sequence shown here is derived from an EMBL/GenBank/DDBJ whole genome shotgun (WGS) entry which is preliminary data.</text>
</comment>
<protein>
    <submittedName>
        <fullName evidence="1">Uncharacterized protein</fullName>
    </submittedName>
</protein>
<name>A0ACC1NYG8_9HYPO</name>
<evidence type="ECO:0000313" key="2">
    <source>
        <dbReference type="Proteomes" id="UP001143910"/>
    </source>
</evidence>
<reference evidence="1" key="1">
    <citation type="submission" date="2022-08" db="EMBL/GenBank/DDBJ databases">
        <title>Genome Sequence of Lecanicillium fungicola.</title>
        <authorList>
            <person name="Buettner E."/>
        </authorList>
    </citation>
    <scope>NUCLEOTIDE SEQUENCE</scope>
    <source>
        <strain evidence="1">Babe33</strain>
    </source>
</reference>
<organism evidence="1 2">
    <name type="scientific">Zarea fungicola</name>
    <dbReference type="NCBI Taxonomy" id="93591"/>
    <lineage>
        <taxon>Eukaryota</taxon>
        <taxon>Fungi</taxon>
        <taxon>Dikarya</taxon>
        <taxon>Ascomycota</taxon>
        <taxon>Pezizomycotina</taxon>
        <taxon>Sordariomycetes</taxon>
        <taxon>Hypocreomycetidae</taxon>
        <taxon>Hypocreales</taxon>
        <taxon>Cordycipitaceae</taxon>
        <taxon>Zarea</taxon>
    </lineage>
</organism>
<keyword evidence="2" id="KW-1185">Reference proteome</keyword>
<dbReference type="Proteomes" id="UP001143910">
    <property type="component" value="Unassembled WGS sequence"/>
</dbReference>
<evidence type="ECO:0000313" key="1">
    <source>
        <dbReference type="EMBL" id="KAJ2983995.1"/>
    </source>
</evidence>
<accession>A0ACC1NYG8</accession>
<dbReference type="EMBL" id="JANJQO010000010">
    <property type="protein sequence ID" value="KAJ2983995.1"/>
    <property type="molecule type" value="Genomic_DNA"/>
</dbReference>
<proteinExistence type="predicted"/>
<gene>
    <name evidence="1" type="ORF">NQ176_g281</name>
</gene>